<comment type="function">
    <text evidence="1">Essential cell division protein that stabilizes the FtsZ protofilaments by cross-linking them and that serves as a cytoplasmic membrane anchor for the Z ring. Also required for the recruitment to the septal ring of downstream cell division proteins.</text>
</comment>
<dbReference type="Proteomes" id="UP000654304">
    <property type="component" value="Unassembled WGS sequence"/>
</dbReference>
<keyword evidence="2" id="KW-0812">Transmembrane</keyword>
<organism evidence="5 6">
    <name type="scientific">Undibacterium curvum</name>
    <dbReference type="NCBI Taxonomy" id="2762294"/>
    <lineage>
        <taxon>Bacteria</taxon>
        <taxon>Pseudomonadati</taxon>
        <taxon>Pseudomonadota</taxon>
        <taxon>Betaproteobacteria</taxon>
        <taxon>Burkholderiales</taxon>
        <taxon>Oxalobacteraceae</taxon>
        <taxon>Undibacterium</taxon>
    </lineage>
</organism>
<sequence>MTDLQLSLFASGGVLVVGVFAFNKWQEYKAKKTVENAFGDGDDDALLSPSDTPVVRQEPKLSPEHTKLEPALEPHSEQEAASTAVGTDDVSGTEAEADTETVAVAVKVHAKELPVDELIDCVIPLEFDTPMRGEKLLAEIAELKYVGKKPVHFVGITAAGDKDVIATGGAYTTLLAGIQMVSRSGPLNELEYSEFVMKLRAIADNLSAHPDVPDMNRVISNARELHQFVSEHDAQLSVNIAANGAAWALNTLLAALEKMGFDQRPDGRLMMPDGDGGSLFTLSTNVGVSETMTSRLTLLLDVPCVAPARDGFGAMAACARSLATRLGGIVVDDGNRPISKEALDEIAGQVSEFYGAMEEAQVPAGSVRAQRLFS</sequence>
<dbReference type="InterPro" id="IPR007449">
    <property type="entry name" value="ZipA_FtsZ-bd_C"/>
</dbReference>
<keyword evidence="2" id="KW-0472">Membrane</keyword>
<gene>
    <name evidence="5" type="ORF">H8K43_02110</name>
</gene>
<reference evidence="5 6" key="1">
    <citation type="submission" date="2020-08" db="EMBL/GenBank/DDBJ databases">
        <title>Novel species isolated from subtropical streams in China.</title>
        <authorList>
            <person name="Lu H."/>
        </authorList>
    </citation>
    <scope>NUCLEOTIDE SEQUENCE [LARGE SCALE GENOMIC DNA]</scope>
    <source>
        <strain evidence="5 6">CY22W</strain>
    </source>
</reference>
<proteinExistence type="inferred from homology"/>
<keyword evidence="6" id="KW-1185">Reference proteome</keyword>
<accession>A0ABR7A0M8</accession>
<comment type="caution">
    <text evidence="5">The sequence shown here is derived from an EMBL/GenBank/DDBJ whole genome shotgun (WGS) entry which is preliminary data.</text>
</comment>
<name>A0ABR7A0M8_9BURK</name>
<keyword evidence="1 5" id="KW-0132">Cell division</keyword>
<evidence type="ECO:0000259" key="4">
    <source>
        <dbReference type="SMART" id="SM00771"/>
    </source>
</evidence>
<keyword evidence="2" id="KW-0997">Cell inner membrane</keyword>
<dbReference type="InterPro" id="IPR036765">
    <property type="entry name" value="ZipA_FtsZ-bd_C_sf"/>
</dbReference>
<keyword evidence="1" id="KW-0131">Cell cycle</keyword>
<comment type="subcellular location">
    <subcellularLocation>
        <location evidence="2">Cell inner membrane</location>
        <topology evidence="2">Single-pass type I membrane protein</topology>
    </subcellularLocation>
</comment>
<protein>
    <recommendedName>
        <fullName evidence="1">Cell division protein ZipA</fullName>
    </recommendedName>
</protein>
<feature type="region of interest" description="Disordered" evidence="3">
    <location>
        <begin position="39"/>
        <end position="89"/>
    </location>
</feature>
<dbReference type="EMBL" id="JACOGD010000001">
    <property type="protein sequence ID" value="MBC3930452.1"/>
    <property type="molecule type" value="Genomic_DNA"/>
</dbReference>
<evidence type="ECO:0000256" key="2">
    <source>
        <dbReference type="RuleBase" id="RU003613"/>
    </source>
</evidence>
<feature type="compositionally biased region" description="Basic and acidic residues" evidence="3">
    <location>
        <begin position="57"/>
        <end position="78"/>
    </location>
</feature>
<evidence type="ECO:0000256" key="1">
    <source>
        <dbReference type="RuleBase" id="RU003612"/>
    </source>
</evidence>
<dbReference type="SUPFAM" id="SSF64383">
    <property type="entry name" value="Cell-division protein ZipA, C-terminal domain"/>
    <property type="match status" value="1"/>
</dbReference>
<feature type="domain" description="ZipA C-terminal FtsZ-binding" evidence="4">
    <location>
        <begin position="232"/>
        <end position="350"/>
    </location>
</feature>
<dbReference type="SMART" id="SM00771">
    <property type="entry name" value="ZipA_C"/>
    <property type="match status" value="1"/>
</dbReference>
<dbReference type="RefSeq" id="WP_186902325.1">
    <property type="nucleotide sequence ID" value="NZ_JACOGD010000001.1"/>
</dbReference>
<comment type="similarity">
    <text evidence="1">Belongs to the ZipA family.</text>
</comment>
<evidence type="ECO:0000313" key="6">
    <source>
        <dbReference type="Proteomes" id="UP000654304"/>
    </source>
</evidence>
<evidence type="ECO:0000313" key="5">
    <source>
        <dbReference type="EMBL" id="MBC3930452.1"/>
    </source>
</evidence>
<dbReference type="GO" id="GO:0051301">
    <property type="term" value="P:cell division"/>
    <property type="evidence" value="ECO:0007669"/>
    <property type="project" value="UniProtKB-KW"/>
</dbReference>
<evidence type="ECO:0000256" key="3">
    <source>
        <dbReference type="SAM" id="MobiDB-lite"/>
    </source>
</evidence>
<dbReference type="Pfam" id="PF04354">
    <property type="entry name" value="ZipA_C"/>
    <property type="match status" value="1"/>
</dbReference>
<dbReference type="Gene3D" id="3.30.1400.10">
    <property type="entry name" value="ZipA, C-terminal FtsZ-binding domain"/>
    <property type="match status" value="1"/>
</dbReference>
<keyword evidence="2" id="KW-1003">Cell membrane</keyword>